<gene>
    <name evidence="5" type="ORF">D0Y65_024126</name>
</gene>
<feature type="compositionally biased region" description="Polar residues" evidence="1">
    <location>
        <begin position="359"/>
        <end position="382"/>
    </location>
</feature>
<dbReference type="InterPro" id="IPR057059">
    <property type="entry name" value="LTI65/LTI78_PGEED"/>
</dbReference>
<dbReference type="GO" id="GO:0009737">
    <property type="term" value="P:response to abscisic acid"/>
    <property type="evidence" value="ECO:0007669"/>
    <property type="project" value="InterPro"/>
</dbReference>
<dbReference type="Proteomes" id="UP000289340">
    <property type="component" value="Chromosome 9"/>
</dbReference>
<keyword evidence="6" id="KW-1185">Reference proteome</keyword>
<organism evidence="5 6">
    <name type="scientific">Glycine soja</name>
    <name type="common">Wild soybean</name>
    <dbReference type="NCBI Taxonomy" id="3848"/>
    <lineage>
        <taxon>Eukaryota</taxon>
        <taxon>Viridiplantae</taxon>
        <taxon>Streptophyta</taxon>
        <taxon>Embryophyta</taxon>
        <taxon>Tracheophyta</taxon>
        <taxon>Spermatophyta</taxon>
        <taxon>Magnoliopsida</taxon>
        <taxon>eudicotyledons</taxon>
        <taxon>Gunneridae</taxon>
        <taxon>Pentapetalae</taxon>
        <taxon>rosids</taxon>
        <taxon>fabids</taxon>
        <taxon>Fabales</taxon>
        <taxon>Fabaceae</taxon>
        <taxon>Papilionoideae</taxon>
        <taxon>50 kb inversion clade</taxon>
        <taxon>NPAAA clade</taxon>
        <taxon>indigoferoid/millettioid clade</taxon>
        <taxon>Phaseoleae</taxon>
        <taxon>Glycine</taxon>
        <taxon>Glycine subgen. Soja</taxon>
    </lineage>
</organism>
<feature type="compositionally biased region" description="Polar residues" evidence="1">
    <location>
        <begin position="393"/>
        <end position="409"/>
    </location>
</feature>
<feature type="region of interest" description="Disordered" evidence="1">
    <location>
        <begin position="128"/>
        <end position="151"/>
    </location>
</feature>
<feature type="compositionally biased region" description="Polar residues" evidence="1">
    <location>
        <begin position="488"/>
        <end position="497"/>
    </location>
</feature>
<accession>A0A445J0W7</accession>
<dbReference type="AlphaFoldDB" id="A0A445J0W7"/>
<dbReference type="EMBL" id="QZWG01000009">
    <property type="protein sequence ID" value="RZB91985.1"/>
    <property type="molecule type" value="Genomic_DNA"/>
</dbReference>
<feature type="region of interest" description="Disordered" evidence="1">
    <location>
        <begin position="93"/>
        <end position="116"/>
    </location>
</feature>
<feature type="region of interest" description="Disordered" evidence="1">
    <location>
        <begin position="358"/>
        <end position="459"/>
    </location>
</feature>
<evidence type="ECO:0000256" key="1">
    <source>
        <dbReference type="SAM" id="MobiDB-lite"/>
    </source>
</evidence>
<dbReference type="PANTHER" id="PTHR33836">
    <property type="entry name" value="LOW-TEMPERATURE-INDUCED 65 KDA PROTEIN-RELATED"/>
    <property type="match status" value="1"/>
</dbReference>
<dbReference type="InterPro" id="IPR012418">
    <property type="entry name" value="CAP160"/>
</dbReference>
<feature type="compositionally biased region" description="Basic and acidic residues" evidence="1">
    <location>
        <begin position="618"/>
        <end position="630"/>
    </location>
</feature>
<evidence type="ECO:0000313" key="5">
    <source>
        <dbReference type="EMBL" id="RZB91985.1"/>
    </source>
</evidence>
<protein>
    <submittedName>
        <fullName evidence="5">Low-temperature-induced 65 kDa protein</fullName>
    </submittedName>
</protein>
<sequence length="1023" mass="111511">MRMSHVSKSSQHVSRDNDVSVIYVTRVSSFKMPETCKGGKTLSCMSFFINLCLETFLTTSTVYVESISYSNSIMDSRAVQTHAHEHHHISHNVGSHEVPRGEEHHHHDHEKKSVLKKVKQKAKKIKDTITKHGHHHDHDHERGHGYHYDDQHIPDDHDLGEEDEVDEYPEVHGAPIYDSAPVRGAAPGHVNPLGRPGVNFGGTTVMGEPHHEPSVIVVSPTTGINQRGSTDPTRTFVEGAKAVHPKVNLERPMHLEEDPHAPRRTSQAYAPPNYQTKVTDPTGAGGAEIDITTVEKSFSRMAVLNEPKPYPEPKLFPTIAQTHYPSSVSHSQFAPEHSTAMNYPSAQSYDHCMPELSSEVKTQYPKSHNQFTTELSTPTKTPYPSPNIHGHHLQQQSSATKTYPSSGSHDQFAPMSELPTPTKPQYTSTKIHDQPLPLPQQPSATKTQYPLPGSHDQFAPVLSTEPKIQYPSTKIHGQHLPHQFTATKTQYPSSGSHDQLKPELSFSTEPKTPYPSSTKINDHHLPQHSSASATNAQYPSARSHDQFLPEYSSQTKTPKTYGDNQTTQTRHQEENKGNDKPSTISLATAAIADKAVSAKNTVASSLGYGYDADTETTQSRDHDENTHGEKPSAISSAASAIADKAVSAKNIVTSKLGFGDNTETTQTSRQERTQPSTISLATAAIADKAVSAKNTVASKLGYGDSTETTQTSHQEQNTGNEKPSTISSATSAITDKAVTAKNVVASKLGYGDNTETTQTTLARNQEENTGNEKPSTISSETSALADKDASAKNSVASKLGFGDTARTHEEKRTNHAAAPTEYGKSVAQSLTEKLAPVSGKVSGAGSGVKSKVSGTEKISNVGVEQDKGVSVKDYLVDKLRPGDEDRALSKVISETLHKKEVHPVEVTEEGVRKMVSDAVHKREDEPERKVEHQKILGKVTESEEVKRRLGGEDVETEKKYQEMYVNSPGTGVVDKLTGMVGTWFTNPAENQSSQDSSMNHEASRAEVEHQGAAGARRLQESPN</sequence>
<dbReference type="InterPro" id="IPR056605">
    <property type="entry name" value="LTI65_LTI78_N"/>
</dbReference>
<dbReference type="InterPro" id="IPR057058">
    <property type="entry name" value="LTI65_LTI78_NYQTKV"/>
</dbReference>
<name>A0A445J0W7_GLYSO</name>
<dbReference type="Pfam" id="PF23399">
    <property type="entry name" value="LTI65_PGEED"/>
    <property type="match status" value="1"/>
</dbReference>
<feature type="domain" description="LTI65/LTI78 N-terminal" evidence="4">
    <location>
        <begin position="107"/>
        <end position="183"/>
    </location>
</feature>
<proteinExistence type="predicted"/>
<feature type="region of interest" description="Disordered" evidence="1">
    <location>
        <begin position="984"/>
        <end position="1023"/>
    </location>
</feature>
<feature type="compositionally biased region" description="Polar residues" evidence="1">
    <location>
        <begin position="264"/>
        <end position="279"/>
    </location>
</feature>
<reference evidence="5 6" key="1">
    <citation type="submission" date="2018-09" db="EMBL/GenBank/DDBJ databases">
        <title>A high-quality reference genome of wild soybean provides a powerful tool to mine soybean genomes.</title>
        <authorList>
            <person name="Xie M."/>
            <person name="Chung C.Y.L."/>
            <person name="Li M.-W."/>
            <person name="Wong F.-L."/>
            <person name="Chan T.-F."/>
            <person name="Lam H.-M."/>
        </authorList>
    </citation>
    <scope>NUCLEOTIDE SEQUENCE [LARGE SCALE GENOMIC DNA]</scope>
    <source>
        <strain evidence="6">cv. W05</strain>
        <tissue evidence="5">Hypocotyl of etiolated seedlings</tissue>
    </source>
</reference>
<feature type="region of interest" description="Disordered" evidence="1">
    <location>
        <begin position="750"/>
        <end position="823"/>
    </location>
</feature>
<feature type="region of interest" description="Disordered" evidence="1">
    <location>
        <begin position="657"/>
        <end position="677"/>
    </location>
</feature>
<dbReference type="Pfam" id="PF23402">
    <property type="entry name" value="LTI65_LTI78_NYQTKV"/>
    <property type="match status" value="1"/>
</dbReference>
<feature type="compositionally biased region" description="Low complexity" evidence="1">
    <location>
        <begin position="705"/>
        <end position="726"/>
    </location>
</feature>
<dbReference type="Pfam" id="PF23403">
    <property type="entry name" value="LTI65_LTI78_N"/>
    <property type="match status" value="1"/>
</dbReference>
<feature type="region of interest" description="Disordered" evidence="1">
    <location>
        <begin position="701"/>
        <end position="726"/>
    </location>
</feature>
<feature type="compositionally biased region" description="Polar residues" evidence="1">
    <location>
        <begin position="753"/>
        <end position="782"/>
    </location>
</feature>
<feature type="compositionally biased region" description="Polar residues" evidence="1">
    <location>
        <begin position="551"/>
        <end position="569"/>
    </location>
</feature>
<feature type="region of interest" description="Disordered" evidence="1">
    <location>
        <begin position="609"/>
        <end position="633"/>
    </location>
</feature>
<feature type="domain" description="LTI65/LTI78 PGEED repeat" evidence="2">
    <location>
        <begin position="866"/>
        <end position="896"/>
    </location>
</feature>
<feature type="compositionally biased region" description="Polar residues" evidence="1">
    <location>
        <begin position="984"/>
        <end position="1000"/>
    </location>
</feature>
<evidence type="ECO:0000259" key="4">
    <source>
        <dbReference type="Pfam" id="PF23403"/>
    </source>
</evidence>
<evidence type="ECO:0000259" key="2">
    <source>
        <dbReference type="Pfam" id="PF23399"/>
    </source>
</evidence>
<evidence type="ECO:0000313" key="6">
    <source>
        <dbReference type="Proteomes" id="UP000289340"/>
    </source>
</evidence>
<dbReference type="InterPro" id="IPR037491">
    <property type="entry name" value="LTI78/LTI65"/>
</dbReference>
<dbReference type="Pfam" id="PF07918">
    <property type="entry name" value="CAP160"/>
    <property type="match status" value="5"/>
</dbReference>
<feature type="domain" description="LTI65/LTI78 NYQTKV repeat" evidence="3">
    <location>
        <begin position="246"/>
        <end position="306"/>
    </location>
</feature>
<feature type="compositionally biased region" description="Basic and acidic residues" evidence="1">
    <location>
        <begin position="97"/>
        <end position="113"/>
    </location>
</feature>
<feature type="compositionally biased region" description="Basic and acidic residues" evidence="1">
    <location>
        <begin position="570"/>
        <end position="579"/>
    </location>
</feature>
<dbReference type="GO" id="GO:0006950">
    <property type="term" value="P:response to stress"/>
    <property type="evidence" value="ECO:0007669"/>
    <property type="project" value="TreeGrafter"/>
</dbReference>
<feature type="compositionally biased region" description="Basic and acidic residues" evidence="1">
    <location>
        <begin position="250"/>
        <end position="261"/>
    </location>
</feature>
<dbReference type="PANTHER" id="PTHR33836:SF1">
    <property type="entry name" value="LOW-TEMPERATURE-INDUCED 65 KDA PROTEIN-RELATED"/>
    <property type="match status" value="1"/>
</dbReference>
<feature type="compositionally biased region" description="Polar residues" evidence="1">
    <location>
        <begin position="527"/>
        <end position="540"/>
    </location>
</feature>
<evidence type="ECO:0000259" key="3">
    <source>
        <dbReference type="Pfam" id="PF23402"/>
    </source>
</evidence>
<feature type="region of interest" description="Disordered" evidence="1">
    <location>
        <begin position="488"/>
        <end position="582"/>
    </location>
</feature>
<comment type="caution">
    <text evidence="5">The sequence shown here is derived from an EMBL/GenBank/DDBJ whole genome shotgun (WGS) entry which is preliminary data.</text>
</comment>
<feature type="compositionally biased region" description="Polar residues" evidence="1">
    <location>
        <begin position="505"/>
        <end position="519"/>
    </location>
</feature>
<feature type="region of interest" description="Disordered" evidence="1">
    <location>
        <begin position="250"/>
        <end position="286"/>
    </location>
</feature>
<feature type="compositionally biased region" description="Low complexity" evidence="1">
    <location>
        <begin position="662"/>
        <end position="677"/>
    </location>
</feature>